<keyword evidence="1" id="KW-0472">Membrane</keyword>
<dbReference type="PANTHER" id="PTHR35337">
    <property type="entry name" value="SLR1478 PROTEIN"/>
    <property type="match status" value="1"/>
</dbReference>
<feature type="transmembrane region" description="Helical" evidence="1">
    <location>
        <begin position="89"/>
        <end position="107"/>
    </location>
</feature>
<name>A0ABQ6JLK8_9ACTN</name>
<feature type="transmembrane region" description="Helical" evidence="1">
    <location>
        <begin position="119"/>
        <end position="137"/>
    </location>
</feature>
<dbReference type="EMBL" id="BSUZ01000001">
    <property type="protein sequence ID" value="GMA88441.1"/>
    <property type="molecule type" value="Genomic_DNA"/>
</dbReference>
<evidence type="ECO:0008006" key="4">
    <source>
        <dbReference type="Google" id="ProtNLM"/>
    </source>
</evidence>
<keyword evidence="1" id="KW-1133">Transmembrane helix</keyword>
<proteinExistence type="predicted"/>
<protein>
    <recommendedName>
        <fullName evidence="4">Stage II sporulation protein M</fullName>
    </recommendedName>
</protein>
<keyword evidence="3" id="KW-1185">Reference proteome</keyword>
<sequence>MAAQCIAFGVLGLPVLYVLFQNAANVGLVGGLMASQGRADLFFGLILPHGLLEPTAVFVAAGAGLRLFWAWVDPGPRTRAQALGEEGRAAAGIALGLVVVLALSGAIEAFVTPSPLPTWARIGIGVLAEAAFLTYVFTLGRWAVARGETGDVEADVRGDVLPTRG</sequence>
<dbReference type="Pfam" id="PF01944">
    <property type="entry name" value="SpoIIM"/>
    <property type="match status" value="1"/>
</dbReference>
<gene>
    <name evidence="2" type="ORF">GCM10025868_36910</name>
</gene>
<feature type="transmembrane region" description="Helical" evidence="1">
    <location>
        <begin position="50"/>
        <end position="69"/>
    </location>
</feature>
<evidence type="ECO:0000313" key="3">
    <source>
        <dbReference type="Proteomes" id="UP001157017"/>
    </source>
</evidence>
<dbReference type="InterPro" id="IPR002798">
    <property type="entry name" value="SpoIIM-like"/>
</dbReference>
<comment type="caution">
    <text evidence="2">The sequence shown here is derived from an EMBL/GenBank/DDBJ whole genome shotgun (WGS) entry which is preliminary data.</text>
</comment>
<organism evidence="2 3">
    <name type="scientific">Angustibacter aerolatus</name>
    <dbReference type="NCBI Taxonomy" id="1162965"/>
    <lineage>
        <taxon>Bacteria</taxon>
        <taxon>Bacillati</taxon>
        <taxon>Actinomycetota</taxon>
        <taxon>Actinomycetes</taxon>
        <taxon>Kineosporiales</taxon>
        <taxon>Kineosporiaceae</taxon>
    </lineage>
</organism>
<evidence type="ECO:0000313" key="2">
    <source>
        <dbReference type="EMBL" id="GMA88441.1"/>
    </source>
</evidence>
<accession>A0ABQ6JLK8</accession>
<keyword evidence="1" id="KW-0812">Transmembrane</keyword>
<dbReference type="PANTHER" id="PTHR35337:SF1">
    <property type="entry name" value="SLR1478 PROTEIN"/>
    <property type="match status" value="1"/>
</dbReference>
<evidence type="ECO:0000256" key="1">
    <source>
        <dbReference type="SAM" id="Phobius"/>
    </source>
</evidence>
<dbReference type="Proteomes" id="UP001157017">
    <property type="component" value="Unassembled WGS sequence"/>
</dbReference>
<reference evidence="3" key="1">
    <citation type="journal article" date="2019" name="Int. J. Syst. Evol. Microbiol.">
        <title>The Global Catalogue of Microorganisms (GCM) 10K type strain sequencing project: providing services to taxonomists for standard genome sequencing and annotation.</title>
        <authorList>
            <consortium name="The Broad Institute Genomics Platform"/>
            <consortium name="The Broad Institute Genome Sequencing Center for Infectious Disease"/>
            <person name="Wu L."/>
            <person name="Ma J."/>
        </authorList>
    </citation>
    <scope>NUCLEOTIDE SEQUENCE [LARGE SCALE GENOMIC DNA]</scope>
    <source>
        <strain evidence="3">NBRC 108730</strain>
    </source>
</reference>